<dbReference type="InterPro" id="IPR024083">
    <property type="entry name" value="Fumarase/histidase_N"/>
</dbReference>
<evidence type="ECO:0000313" key="6">
    <source>
        <dbReference type="EMBL" id="QNP53340.1"/>
    </source>
</evidence>
<comment type="catalytic activity">
    <reaction evidence="3">
        <text>(S)-malate = fumarate + H2O</text>
        <dbReference type="Rhea" id="RHEA:12460"/>
        <dbReference type="ChEBI" id="CHEBI:15377"/>
        <dbReference type="ChEBI" id="CHEBI:15589"/>
        <dbReference type="ChEBI" id="CHEBI:29806"/>
        <dbReference type="EC" id="4.2.1.2"/>
    </reaction>
</comment>
<keyword evidence="3" id="KW-0963">Cytoplasm</keyword>
<dbReference type="GO" id="GO:0006108">
    <property type="term" value="P:malate metabolic process"/>
    <property type="evidence" value="ECO:0007669"/>
    <property type="project" value="TreeGrafter"/>
</dbReference>
<evidence type="ECO:0000313" key="7">
    <source>
        <dbReference type="Proteomes" id="UP000516093"/>
    </source>
</evidence>
<dbReference type="Gene3D" id="1.10.40.30">
    <property type="entry name" value="Fumarase/aspartase (C-terminal domain)"/>
    <property type="match status" value="1"/>
</dbReference>
<evidence type="ECO:0000256" key="3">
    <source>
        <dbReference type="HAMAP-Rule" id="MF_00743"/>
    </source>
</evidence>
<dbReference type="FunFam" id="1.20.200.10:FF:000001">
    <property type="entry name" value="Fumarate hydratase, mitochondrial"/>
    <property type="match status" value="1"/>
</dbReference>
<proteinExistence type="inferred from homology"/>
<evidence type="ECO:0000256" key="1">
    <source>
        <dbReference type="ARBA" id="ARBA00009084"/>
    </source>
</evidence>
<dbReference type="Pfam" id="PF00206">
    <property type="entry name" value="Lyase_1"/>
    <property type="match status" value="1"/>
</dbReference>
<comment type="miscellaneous">
    <text evidence="3">There are 2 substrate-binding sites: the catalytic A site, and the non-catalytic B site that may play a role in the transfer of substrate or product between the active site and the solvent. Alternatively, the B site may bind allosteric effectors.</text>
</comment>
<dbReference type="FunFam" id="1.10.275.10:FF:000001">
    <property type="entry name" value="Fumarate hydratase, mitochondrial"/>
    <property type="match status" value="1"/>
</dbReference>
<comment type="function">
    <text evidence="3">Involved in the TCA cycle. Catalyzes the stereospecific interconversion of fumarate to L-malate.</text>
</comment>
<dbReference type="FunFam" id="1.10.40.30:FF:000002">
    <property type="entry name" value="Fumarate hydratase class II"/>
    <property type="match status" value="1"/>
</dbReference>
<dbReference type="InterPro" id="IPR000362">
    <property type="entry name" value="Fumarate_lyase_fam"/>
</dbReference>
<dbReference type="CDD" id="cd01362">
    <property type="entry name" value="Fumarase_classII"/>
    <property type="match status" value="1"/>
</dbReference>
<feature type="binding site" evidence="3">
    <location>
        <begin position="99"/>
        <end position="101"/>
    </location>
    <ligand>
        <name>substrate</name>
    </ligand>
</feature>
<dbReference type="InterPro" id="IPR008948">
    <property type="entry name" value="L-Aspartase-like"/>
</dbReference>
<feature type="domain" description="Fumarate lyase N-terminal" evidence="4">
    <location>
        <begin position="11"/>
        <end position="344"/>
    </location>
</feature>
<feature type="binding site" evidence="3">
    <location>
        <begin position="141"/>
        <end position="143"/>
    </location>
    <ligand>
        <name>substrate</name>
    </ligand>
</feature>
<feature type="active site" evidence="3">
    <location>
        <position position="320"/>
    </location>
</feature>
<dbReference type="InterPro" id="IPR020557">
    <property type="entry name" value="Fumarate_lyase_CS"/>
</dbReference>
<name>A0A7H0GYH4_9BACT</name>
<feature type="binding site" evidence="3">
    <location>
        <begin position="326"/>
        <end position="328"/>
    </location>
    <ligand>
        <name>substrate</name>
    </ligand>
</feature>
<dbReference type="NCBIfam" id="NF008909">
    <property type="entry name" value="PRK12273.1"/>
    <property type="match status" value="1"/>
</dbReference>
<keyword evidence="2 3" id="KW-0456">Lyase</keyword>
<dbReference type="EMBL" id="CP060784">
    <property type="protein sequence ID" value="QNP53340.1"/>
    <property type="molecule type" value="Genomic_DNA"/>
</dbReference>
<keyword evidence="3" id="KW-0816">Tricarboxylic acid cycle</keyword>
<feature type="site" description="Important for catalytic activity" evidence="3">
    <location>
        <position position="333"/>
    </location>
</feature>
<dbReference type="GO" id="GO:0004333">
    <property type="term" value="F:fumarate hydratase activity"/>
    <property type="evidence" value="ECO:0007669"/>
    <property type="project" value="UniProtKB-UniRule"/>
</dbReference>
<dbReference type="Gene3D" id="1.20.200.10">
    <property type="entry name" value="Fumarase/aspartase (Central domain)"/>
    <property type="match status" value="1"/>
</dbReference>
<comment type="subcellular location">
    <subcellularLocation>
        <location evidence="3">Cytoplasm</location>
    </subcellularLocation>
</comment>
<comment type="pathway">
    <text evidence="3">Carbohydrate metabolism; tricarboxylic acid cycle; (S)-malate from fumarate: step 1/1.</text>
</comment>
<accession>A0A7H0GYH4</accession>
<dbReference type="HAMAP" id="MF_00743">
    <property type="entry name" value="FumaraseC"/>
    <property type="match status" value="1"/>
</dbReference>
<dbReference type="InterPro" id="IPR022761">
    <property type="entry name" value="Fumarate_lyase_N"/>
</dbReference>
<feature type="active site" description="Proton donor/acceptor" evidence="3">
    <location>
        <position position="190"/>
    </location>
</feature>
<dbReference type="Proteomes" id="UP000516093">
    <property type="component" value="Chromosome"/>
</dbReference>
<comment type="subunit">
    <text evidence="3">Homotetramer.</text>
</comment>
<dbReference type="PRINTS" id="PR00149">
    <property type="entry name" value="FUMRATELYASE"/>
</dbReference>
<dbReference type="InterPro" id="IPR018951">
    <property type="entry name" value="Fumarase_C_C"/>
</dbReference>
<evidence type="ECO:0000259" key="4">
    <source>
        <dbReference type="Pfam" id="PF00206"/>
    </source>
</evidence>
<sequence length="467" mass="50929">MNFRTEKDTMGPVQVPADAYYGAQTQRSIDNFRIAQDINRMPKEIIRAFAYLKKAAAFTNRDAGVLPAEKAELIGRVCDEILEGKLDAEFPLVVWQTGSGTQSNMNVNEVVAYRGHVLQGGQLSDEKKALAPNDDVNKSQSSNDTFPTAMHIAAYKILVEVTMPGIEKLRDTLKRKSEEYMHVVKIGRTHLMDATPLTVGQEFSGYVSQLDHGLRAIKNTLAHLSELALGGTAVGTGINTPPNYSENVAKHIADLTGLPFVTAENKFEALAAHDAIVEAHGALKTVAASLMKIANDIRLLASGPRAGIGELYIPDNEPGSSIMPGKVNPTQSEAMTMVAAQVMGNDVAINIGGMNGHFELNVFKPLMIYNFLHSARLIGDVCVSFNDKCAEGIKPIEENIKKHVNSSLMLVTALNPHIGYYKAAEIAQTAHREGSTLKETALKLGYLTEEQFNEWLKPEDMVGEIKK</sequence>
<gene>
    <name evidence="3 6" type="primary">fumC</name>
    <name evidence="6" type="ORF">H9L05_06935</name>
</gene>
<protein>
    <recommendedName>
        <fullName evidence="3">Fumarate hydratase class II</fullName>
        <shortName evidence="3">Fumarase C</shortName>
        <ecNumber evidence="3">4.2.1.2</ecNumber>
    </recommendedName>
    <alternativeName>
        <fullName evidence="3">Aerobic fumarase</fullName>
    </alternativeName>
    <alternativeName>
        <fullName evidence="3">Iron-independent fumarase</fullName>
    </alternativeName>
</protein>
<evidence type="ECO:0000256" key="2">
    <source>
        <dbReference type="ARBA" id="ARBA00023239"/>
    </source>
</evidence>
<comment type="caution">
    <text evidence="3">Lacks conserved residue(s) required for the propagation of feature annotation.</text>
</comment>
<dbReference type="GO" id="GO:0005737">
    <property type="term" value="C:cytoplasm"/>
    <property type="evidence" value="ECO:0007669"/>
    <property type="project" value="UniProtKB-SubCell"/>
</dbReference>
<dbReference type="GO" id="GO:0006099">
    <property type="term" value="P:tricarboxylic acid cycle"/>
    <property type="evidence" value="ECO:0007669"/>
    <property type="project" value="UniProtKB-UniRule"/>
</dbReference>
<evidence type="ECO:0000259" key="5">
    <source>
        <dbReference type="Pfam" id="PF10415"/>
    </source>
</evidence>
<feature type="binding site" evidence="3">
    <location>
        <position position="189"/>
    </location>
    <ligand>
        <name>substrate</name>
    </ligand>
</feature>
<dbReference type="PROSITE" id="PS00163">
    <property type="entry name" value="FUMARATE_LYASES"/>
    <property type="match status" value="1"/>
</dbReference>
<dbReference type="AlphaFoldDB" id="A0A7H0GYH4"/>
<reference evidence="6 7" key="1">
    <citation type="submission" date="2020-08" db="EMBL/GenBank/DDBJ databases">
        <title>Genome sequence of Hymenobacter qilianensis JCM 19763T.</title>
        <authorList>
            <person name="Hyun D.-W."/>
            <person name="Bae J.-W."/>
        </authorList>
    </citation>
    <scope>NUCLEOTIDE SEQUENCE [LARGE SCALE GENOMIC DNA]</scope>
    <source>
        <strain evidence="6 7">JCM 19763</strain>
    </source>
</reference>
<dbReference type="RefSeq" id="WP_187733558.1">
    <property type="nucleotide sequence ID" value="NZ_BMFN01000001.1"/>
</dbReference>
<dbReference type="KEGG" id="hqi:H9L05_06935"/>
<dbReference type="Pfam" id="PF10415">
    <property type="entry name" value="FumaraseC_C"/>
    <property type="match status" value="1"/>
</dbReference>
<feature type="binding site" evidence="3">
    <location>
        <position position="321"/>
    </location>
    <ligand>
        <name>substrate</name>
    </ligand>
</feature>
<dbReference type="PANTHER" id="PTHR11444">
    <property type="entry name" value="ASPARTATEAMMONIA/ARGININOSUCCINATE/ADENYLOSUCCINATE LYASE"/>
    <property type="match status" value="1"/>
</dbReference>
<dbReference type="Gene3D" id="1.10.275.10">
    <property type="entry name" value="Fumarase/aspartase (N-terminal domain)"/>
    <property type="match status" value="1"/>
</dbReference>
<dbReference type="NCBIfam" id="TIGR00979">
    <property type="entry name" value="fumC_II"/>
    <property type="match status" value="1"/>
</dbReference>
<comment type="similarity">
    <text evidence="1 3">Belongs to the class-II fumarase/aspartase family. Fumarase subfamily.</text>
</comment>
<organism evidence="6 7">
    <name type="scientific">Hymenobacter qilianensis</name>
    <dbReference type="NCBI Taxonomy" id="1385715"/>
    <lineage>
        <taxon>Bacteria</taxon>
        <taxon>Pseudomonadati</taxon>
        <taxon>Bacteroidota</taxon>
        <taxon>Cytophagia</taxon>
        <taxon>Cytophagales</taxon>
        <taxon>Hymenobacteraceae</taxon>
        <taxon>Hymenobacter</taxon>
    </lineage>
</organism>
<dbReference type="SUPFAM" id="SSF48557">
    <property type="entry name" value="L-aspartase-like"/>
    <property type="match status" value="1"/>
</dbReference>
<dbReference type="GO" id="GO:0006106">
    <property type="term" value="P:fumarate metabolic process"/>
    <property type="evidence" value="ECO:0007669"/>
    <property type="project" value="InterPro"/>
</dbReference>
<dbReference type="InterPro" id="IPR005677">
    <property type="entry name" value="Fum_hydII"/>
</dbReference>
<dbReference type="PANTHER" id="PTHR11444:SF1">
    <property type="entry name" value="FUMARATE HYDRATASE, MITOCHONDRIAL"/>
    <property type="match status" value="1"/>
</dbReference>
<dbReference type="EC" id="4.2.1.2" evidence="3"/>
<feature type="domain" description="Fumarase C C-terminal" evidence="5">
    <location>
        <begin position="410"/>
        <end position="462"/>
    </location>
</feature>
<dbReference type="UniPathway" id="UPA00223">
    <property type="reaction ID" value="UER01007"/>
</dbReference>
<keyword evidence="7" id="KW-1185">Reference proteome</keyword>